<dbReference type="Gene3D" id="3.90.850.10">
    <property type="entry name" value="Fumarylacetoacetase-like, C-terminal domain"/>
    <property type="match status" value="1"/>
</dbReference>
<evidence type="ECO:0000313" key="23">
    <source>
        <dbReference type="EMBL" id="TKA42976.1"/>
    </source>
</evidence>
<keyword evidence="15" id="KW-0585">Phenylalanine catabolism</keyword>
<feature type="binding site" evidence="18">
    <location>
        <position position="433"/>
    </location>
    <ligand>
        <name>Ca(2+)</name>
        <dbReference type="ChEBI" id="CHEBI:29108"/>
    </ligand>
</feature>
<comment type="cofactor">
    <cofactor evidence="2 18">
        <name>Mg(2+)</name>
        <dbReference type="ChEBI" id="CHEBI:18420"/>
    </cofactor>
</comment>
<dbReference type="PANTHER" id="PTHR43069">
    <property type="entry name" value="FUMARYLACETOACETASE"/>
    <property type="match status" value="1"/>
</dbReference>
<evidence type="ECO:0000259" key="22">
    <source>
        <dbReference type="Pfam" id="PF09298"/>
    </source>
</evidence>
<evidence type="ECO:0000256" key="4">
    <source>
        <dbReference type="ARBA" id="ARBA00004782"/>
    </source>
</evidence>
<keyword evidence="11 18" id="KW-0460">Magnesium</keyword>
<feature type="transmembrane region" description="Helical" evidence="20">
    <location>
        <begin position="113"/>
        <end position="134"/>
    </location>
</feature>
<feature type="binding site" evidence="18">
    <location>
        <position position="467"/>
    </location>
    <ligand>
        <name>Ca(2+)</name>
        <dbReference type="ChEBI" id="CHEBI:29108"/>
    </ligand>
</feature>
<comment type="pathway">
    <text evidence="4">Amino-acid degradation; L-phenylalanine degradation; acetoacetate and fumarate from L-phenylalanine: step 6/6.</text>
</comment>
<feature type="transmembrane region" description="Helical" evidence="20">
    <location>
        <begin position="87"/>
        <end position="107"/>
    </location>
</feature>
<dbReference type="GO" id="GO:1902000">
    <property type="term" value="P:homogentisate catabolic process"/>
    <property type="evidence" value="ECO:0007669"/>
    <property type="project" value="TreeGrafter"/>
</dbReference>
<dbReference type="Pfam" id="PF09298">
    <property type="entry name" value="FAA_hydrolase_N"/>
    <property type="match status" value="1"/>
</dbReference>
<dbReference type="STRING" id="329885.A0A4U0V562"/>
<dbReference type="EMBL" id="NAJP01000020">
    <property type="protein sequence ID" value="TKA42976.1"/>
    <property type="molecule type" value="Genomic_DNA"/>
</dbReference>
<evidence type="ECO:0000256" key="10">
    <source>
        <dbReference type="ARBA" id="ARBA00022837"/>
    </source>
</evidence>
<evidence type="ECO:0000256" key="12">
    <source>
        <dbReference type="ARBA" id="ARBA00022878"/>
    </source>
</evidence>
<comment type="similarity">
    <text evidence="5">Belongs to the FAH family.</text>
</comment>
<feature type="binding site" evidence="18">
    <location>
        <position position="435"/>
    </location>
    <ligand>
        <name>Ca(2+)</name>
        <dbReference type="ChEBI" id="CHEBI:29108"/>
    </ligand>
</feature>
<dbReference type="InterPro" id="IPR011234">
    <property type="entry name" value="Fumarylacetoacetase-like_C"/>
</dbReference>
<feature type="region of interest" description="Disordered" evidence="19">
    <location>
        <begin position="278"/>
        <end position="307"/>
    </location>
</feature>
<evidence type="ECO:0000256" key="18">
    <source>
        <dbReference type="PIRSR" id="PIRSR605959-3"/>
    </source>
</evidence>
<evidence type="ECO:0000256" key="5">
    <source>
        <dbReference type="ARBA" id="ARBA00010211"/>
    </source>
</evidence>
<feature type="binding site" evidence="17">
    <location>
        <position position="586"/>
    </location>
    <ligand>
        <name>substrate</name>
    </ligand>
</feature>
<feature type="binding site" evidence="17">
    <location>
        <position position="474"/>
    </location>
    <ligand>
        <name>substrate</name>
    </ligand>
</feature>
<proteinExistence type="inferred from homology"/>
<dbReference type="Pfam" id="PF01557">
    <property type="entry name" value="FAA_hydrolase"/>
    <property type="match status" value="1"/>
</dbReference>
<dbReference type="GO" id="GO:0016020">
    <property type="term" value="C:membrane"/>
    <property type="evidence" value="ECO:0007669"/>
    <property type="project" value="UniProtKB-SubCell"/>
</dbReference>
<protein>
    <recommendedName>
        <fullName evidence="6">fumarylacetoacetase</fullName>
        <ecNumber evidence="6">3.7.1.2</ecNumber>
    </recommendedName>
</protein>
<dbReference type="InterPro" id="IPR036663">
    <property type="entry name" value="Fumarylacetoacetase_C_sf"/>
</dbReference>
<feature type="compositionally biased region" description="Polar residues" evidence="19">
    <location>
        <begin position="282"/>
        <end position="301"/>
    </location>
</feature>
<feature type="transmembrane region" description="Helical" evidence="20">
    <location>
        <begin position="226"/>
        <end position="249"/>
    </location>
</feature>
<comment type="cofactor">
    <cofactor evidence="1 18">
        <name>Ca(2+)</name>
        <dbReference type="ChEBI" id="CHEBI:29108"/>
    </cofactor>
</comment>
<evidence type="ECO:0000256" key="13">
    <source>
        <dbReference type="ARBA" id="ARBA00022989"/>
    </source>
</evidence>
<name>A0A4U0V562_9PEZI</name>
<feature type="transmembrane region" description="Helical" evidence="20">
    <location>
        <begin position="141"/>
        <end position="158"/>
    </location>
</feature>
<dbReference type="SUPFAM" id="SSF63433">
    <property type="entry name" value="Fumarylacetoacetate hydrolase, FAH, N-terminal domain"/>
    <property type="match status" value="1"/>
</dbReference>
<evidence type="ECO:0000256" key="11">
    <source>
        <dbReference type="ARBA" id="ARBA00022842"/>
    </source>
</evidence>
<keyword evidence="8 18" id="KW-0479">Metal-binding</keyword>
<dbReference type="EC" id="3.7.1.2" evidence="6"/>
<evidence type="ECO:0000256" key="19">
    <source>
        <dbReference type="SAM" id="MobiDB-lite"/>
    </source>
</evidence>
<dbReference type="Gene3D" id="1.20.1280.290">
    <property type="match status" value="2"/>
</dbReference>
<feature type="binding site" evidence="18">
    <location>
        <position position="361"/>
    </location>
    <ligand>
        <name>Ca(2+)</name>
        <dbReference type="ChEBI" id="CHEBI:29108"/>
    </ligand>
</feature>
<evidence type="ECO:0000256" key="1">
    <source>
        <dbReference type="ARBA" id="ARBA00001913"/>
    </source>
</evidence>
<dbReference type="InterPro" id="IPR006603">
    <property type="entry name" value="PQ-loop_rpt"/>
</dbReference>
<feature type="binding site" evidence="18">
    <location>
        <position position="487"/>
    </location>
    <ligand>
        <name>Mg(2+)</name>
        <dbReference type="ChEBI" id="CHEBI:18420"/>
    </ligand>
</feature>
<evidence type="ECO:0000256" key="17">
    <source>
        <dbReference type="PIRSR" id="PIRSR605959-2"/>
    </source>
</evidence>
<keyword evidence="10 18" id="KW-0106">Calcium</keyword>
<sequence length="661" mass="71106">MEALEQTLRSLLQPITHNLPKPLSDTAATLLGDSCYRSLVHNINISDAACMKLAVSKALGIAVVGASAVVKIPQLLKLLNSQSAEGISFLSYALETASFLISLMYNVRNGFPFSTYGEVALIAIQNVAISVLVLQYTGKGAAAAVFVAGLAAAGYAMYSGSIISMGMLQYLQAGAGLLGVASKVPQIATIFQQGGTGQLSAFAVFNYLIGSLSRIFTTLQEVPDKLILYGFIAGFTLNAIIAAQMVYYWNSPKSSATTQAKLESRGKKAAKQAVGMDGQAKGISTGSQRGKTTPSIRNKTTPDAGPKPALNTFAALPWATRRAVRDKIQDDLKNGKVPASCLVELKDVTNHLPMKMTGFSDFYTSLEHCQNCSGEMTSASIASNWFAAPSVYNSRVSSVLPTPHDIARPKNVSFSAGIDSQPRYGPTRKLDFELEMGFFVSQPVPYGEAMPVKDAREHIFGFVMLNDWSARDHQLFEMRPLGPFHSKGFGTSISNWIVPMEALEPYSCPPNTKQDPPPFEHLSWPGAKDDGALDIKLRLKLIRDGKESVLGTSNLKYLYWTPYQQLTHHAASGCGMQTGDLIGTGTISGSGKNEKGEKAELGCLYEAERTKTKVLPNSSGKYEGGYLEDGDEIILEGWCEDGKGGVALGFGECRGKILPPR</sequence>
<dbReference type="SUPFAM" id="SSF56529">
    <property type="entry name" value="FAH"/>
    <property type="match status" value="1"/>
</dbReference>
<keyword evidence="14 20" id="KW-0472">Membrane</keyword>
<evidence type="ECO:0000256" key="14">
    <source>
        <dbReference type="ARBA" id="ARBA00023136"/>
    </source>
</evidence>
<evidence type="ECO:0000313" key="24">
    <source>
        <dbReference type="Proteomes" id="UP000310066"/>
    </source>
</evidence>
<dbReference type="InterPro" id="IPR005959">
    <property type="entry name" value="Fumarylacetoacetase"/>
</dbReference>
<gene>
    <name evidence="23" type="ORF">B0A54_05923</name>
</gene>
<dbReference type="AlphaFoldDB" id="A0A4U0V562"/>
<evidence type="ECO:0000256" key="16">
    <source>
        <dbReference type="PIRSR" id="PIRSR605959-1"/>
    </source>
</evidence>
<dbReference type="InterPro" id="IPR036462">
    <property type="entry name" value="Fumarylacetoacetase_N_sf"/>
</dbReference>
<dbReference type="GO" id="GO:0004334">
    <property type="term" value="F:fumarylacetoacetase activity"/>
    <property type="evidence" value="ECO:0007669"/>
    <property type="project" value="UniProtKB-EC"/>
</dbReference>
<feature type="domain" description="Fumarylacetoacetase N-terminal" evidence="22">
    <location>
        <begin position="300"/>
        <end position="353"/>
    </location>
</feature>
<reference evidence="23 24" key="1">
    <citation type="submission" date="2017-03" db="EMBL/GenBank/DDBJ databases">
        <title>Genomes of endolithic fungi from Antarctica.</title>
        <authorList>
            <person name="Coleine C."/>
            <person name="Masonjones S."/>
            <person name="Stajich J.E."/>
        </authorList>
    </citation>
    <scope>NUCLEOTIDE SEQUENCE [LARGE SCALE GENOMIC DNA]</scope>
    <source>
        <strain evidence="23 24">CCFEE 5311</strain>
    </source>
</reference>
<keyword evidence="9" id="KW-0378">Hydrolase</keyword>
<feature type="active site" description="Proton acceptor" evidence="16">
    <location>
        <position position="368"/>
    </location>
</feature>
<evidence type="ECO:0000256" key="6">
    <source>
        <dbReference type="ARBA" id="ARBA00012094"/>
    </source>
</evidence>
<dbReference type="GO" id="GO:0046872">
    <property type="term" value="F:metal ion binding"/>
    <property type="evidence" value="ECO:0007669"/>
    <property type="project" value="UniProtKB-KW"/>
</dbReference>
<organism evidence="23 24">
    <name type="scientific">Friedmanniomyces endolithicus</name>
    <dbReference type="NCBI Taxonomy" id="329885"/>
    <lineage>
        <taxon>Eukaryota</taxon>
        <taxon>Fungi</taxon>
        <taxon>Dikarya</taxon>
        <taxon>Ascomycota</taxon>
        <taxon>Pezizomycotina</taxon>
        <taxon>Dothideomycetes</taxon>
        <taxon>Dothideomycetidae</taxon>
        <taxon>Mycosphaerellales</taxon>
        <taxon>Teratosphaeriaceae</taxon>
        <taxon>Friedmanniomyces</taxon>
    </lineage>
</organism>
<dbReference type="PANTHER" id="PTHR43069:SF2">
    <property type="entry name" value="FUMARYLACETOACETASE"/>
    <property type="match status" value="1"/>
</dbReference>
<dbReference type="SMART" id="SM00679">
    <property type="entry name" value="CTNS"/>
    <property type="match status" value="2"/>
</dbReference>
<dbReference type="Proteomes" id="UP000310066">
    <property type="component" value="Unassembled WGS sequence"/>
</dbReference>
<feature type="binding site" evidence="17">
    <location>
        <position position="363"/>
    </location>
    <ligand>
        <name>substrate</name>
    </ligand>
</feature>
<comment type="caution">
    <text evidence="23">The sequence shown here is derived from an EMBL/GenBank/DDBJ whole genome shotgun (WGS) entry which is preliminary data.</text>
</comment>
<evidence type="ECO:0000256" key="20">
    <source>
        <dbReference type="SAM" id="Phobius"/>
    </source>
</evidence>
<comment type="subcellular location">
    <subcellularLocation>
        <location evidence="3">Membrane</location>
        <topology evidence="3">Multi-pass membrane protein</topology>
    </subcellularLocation>
</comment>
<dbReference type="GO" id="GO:0006572">
    <property type="term" value="P:L-tyrosine catabolic process"/>
    <property type="evidence" value="ECO:0007669"/>
    <property type="project" value="UniProtKB-KW"/>
</dbReference>
<evidence type="ECO:0000256" key="15">
    <source>
        <dbReference type="ARBA" id="ARBA00023232"/>
    </source>
</evidence>
<evidence type="ECO:0000256" key="2">
    <source>
        <dbReference type="ARBA" id="ARBA00001946"/>
    </source>
</evidence>
<keyword evidence="7 20" id="KW-0812">Transmembrane</keyword>
<dbReference type="GO" id="GO:0006559">
    <property type="term" value="P:L-phenylalanine catabolic process"/>
    <property type="evidence" value="ECO:0007669"/>
    <property type="project" value="UniProtKB-UniPathway"/>
</dbReference>
<evidence type="ECO:0000256" key="8">
    <source>
        <dbReference type="ARBA" id="ARBA00022723"/>
    </source>
</evidence>
<evidence type="ECO:0000259" key="21">
    <source>
        <dbReference type="Pfam" id="PF01557"/>
    </source>
</evidence>
<feature type="binding site" evidence="18">
    <location>
        <position position="467"/>
    </location>
    <ligand>
        <name>Mg(2+)</name>
        <dbReference type="ChEBI" id="CHEBI:18420"/>
    </ligand>
</feature>
<evidence type="ECO:0000256" key="9">
    <source>
        <dbReference type="ARBA" id="ARBA00022801"/>
    </source>
</evidence>
<dbReference type="OrthoDB" id="9971669at2759"/>
<keyword evidence="12" id="KW-0828">Tyrosine catabolism</keyword>
<feature type="binding site" evidence="18">
    <location>
        <position position="491"/>
    </location>
    <ligand>
        <name>Mg(2+)</name>
        <dbReference type="ChEBI" id="CHEBI:18420"/>
    </ligand>
</feature>
<dbReference type="InterPro" id="IPR015377">
    <property type="entry name" value="Fumarylacetoacetase_N"/>
</dbReference>
<dbReference type="Pfam" id="PF04193">
    <property type="entry name" value="PQ-loop"/>
    <property type="match status" value="2"/>
</dbReference>
<evidence type="ECO:0000256" key="7">
    <source>
        <dbReference type="ARBA" id="ARBA00022692"/>
    </source>
</evidence>
<keyword evidence="13 20" id="KW-1133">Transmembrane helix</keyword>
<dbReference type="UniPathway" id="UPA00139">
    <property type="reaction ID" value="UER00341"/>
</dbReference>
<evidence type="ECO:0000256" key="3">
    <source>
        <dbReference type="ARBA" id="ARBA00004141"/>
    </source>
</evidence>
<accession>A0A4U0V562</accession>
<feature type="domain" description="Fumarylacetoacetase-like C-terminal" evidence="21">
    <location>
        <begin position="361"/>
        <end position="648"/>
    </location>
</feature>